<keyword evidence="6" id="KW-0010">Activator</keyword>
<dbReference type="GO" id="GO:0006357">
    <property type="term" value="P:regulation of transcription by RNA polymerase II"/>
    <property type="evidence" value="ECO:0007669"/>
    <property type="project" value="TreeGrafter"/>
</dbReference>
<dbReference type="SUPFAM" id="SSF48403">
    <property type="entry name" value="Ankyrin repeat"/>
    <property type="match status" value="1"/>
</dbReference>
<name>A0A0P4W244_SCYOL</name>
<dbReference type="GO" id="GO:0005634">
    <property type="term" value="C:nucleus"/>
    <property type="evidence" value="ECO:0007669"/>
    <property type="project" value="UniProtKB-SubCell"/>
</dbReference>
<keyword evidence="7" id="KW-0804">Transcription</keyword>
<evidence type="ECO:0000256" key="5">
    <source>
        <dbReference type="ARBA" id="ARBA00023043"/>
    </source>
</evidence>
<evidence type="ECO:0000259" key="11">
    <source>
        <dbReference type="Pfam" id="PF01833"/>
    </source>
</evidence>
<dbReference type="SUPFAM" id="SSF81296">
    <property type="entry name" value="E set domains"/>
    <property type="match status" value="1"/>
</dbReference>
<comment type="subunit">
    <text evidence="9">May interact with calmodulin.</text>
</comment>
<dbReference type="InterPro" id="IPR014756">
    <property type="entry name" value="Ig_E-set"/>
</dbReference>
<protein>
    <recommendedName>
        <fullName evidence="11">IPT/TIG domain-containing protein</fullName>
    </recommendedName>
</protein>
<dbReference type="InterPro" id="IPR000048">
    <property type="entry name" value="IQ_motif_EF-hand-BS"/>
</dbReference>
<dbReference type="CDD" id="cd00603">
    <property type="entry name" value="IPT_PCSR"/>
    <property type="match status" value="1"/>
</dbReference>
<dbReference type="AlphaFoldDB" id="A0A0P4W244"/>
<dbReference type="Gene3D" id="1.25.40.20">
    <property type="entry name" value="Ankyrin repeat-containing domain"/>
    <property type="match status" value="1"/>
</dbReference>
<evidence type="ECO:0000256" key="1">
    <source>
        <dbReference type="ARBA" id="ARBA00004123"/>
    </source>
</evidence>
<evidence type="ECO:0000256" key="7">
    <source>
        <dbReference type="ARBA" id="ARBA00023163"/>
    </source>
</evidence>
<dbReference type="EMBL" id="GDRN01098391">
    <property type="protein sequence ID" value="JAI58947.1"/>
    <property type="molecule type" value="Transcribed_RNA"/>
</dbReference>
<comment type="similarity">
    <text evidence="2">Belongs to the CAMTA family.</text>
</comment>
<dbReference type="PANTHER" id="PTHR23335">
    <property type="entry name" value="CALMODULIN-BINDING TRANSCRIPTION ACTIVATOR CAMTA"/>
    <property type="match status" value="1"/>
</dbReference>
<evidence type="ECO:0000256" key="8">
    <source>
        <dbReference type="ARBA" id="ARBA00023242"/>
    </source>
</evidence>
<evidence type="ECO:0000256" key="9">
    <source>
        <dbReference type="ARBA" id="ARBA00029480"/>
    </source>
</evidence>
<reference evidence="12" key="1">
    <citation type="submission" date="2015-09" db="EMBL/GenBank/DDBJ databases">
        <title>Scylla olivacea transcriptome.</title>
        <authorList>
            <person name="Ikhwanuddin M."/>
        </authorList>
    </citation>
    <scope>NUCLEOTIDE SEQUENCE</scope>
</reference>
<dbReference type="SUPFAM" id="SSF52540">
    <property type="entry name" value="P-loop containing nucleoside triphosphate hydrolases"/>
    <property type="match status" value="1"/>
</dbReference>
<keyword evidence="3" id="KW-0677">Repeat</keyword>
<dbReference type="InterPro" id="IPR002909">
    <property type="entry name" value="IPT_dom"/>
</dbReference>
<evidence type="ECO:0000256" key="2">
    <source>
        <dbReference type="ARBA" id="ARBA00008267"/>
    </source>
</evidence>
<dbReference type="EMBL" id="GDRN01098389">
    <property type="protein sequence ID" value="JAI58948.1"/>
    <property type="molecule type" value="Transcribed_RNA"/>
</dbReference>
<dbReference type="FunFam" id="1.20.5.190:FF:000065">
    <property type="entry name" value="Calmodulin-binding transcription activator (Camta), drome"/>
    <property type="match status" value="1"/>
</dbReference>
<dbReference type="InterPro" id="IPR002110">
    <property type="entry name" value="Ankyrin_rpt"/>
</dbReference>
<proteinExistence type="inferred from homology"/>
<dbReference type="InterPro" id="IPR027417">
    <property type="entry name" value="P-loop_NTPase"/>
</dbReference>
<dbReference type="CDD" id="cd23767">
    <property type="entry name" value="IQCD"/>
    <property type="match status" value="3"/>
</dbReference>
<evidence type="ECO:0000313" key="12">
    <source>
        <dbReference type="EMBL" id="JAI58947.1"/>
    </source>
</evidence>
<dbReference type="PANTHER" id="PTHR23335:SF1">
    <property type="entry name" value="CALMODULIN-BINDING TRANSCRIPTION ACTIVATOR, ISOFORM F"/>
    <property type="match status" value="1"/>
</dbReference>
<keyword evidence="5" id="KW-0040">ANK repeat</keyword>
<dbReference type="SMART" id="SM00015">
    <property type="entry name" value="IQ"/>
    <property type="match status" value="3"/>
</dbReference>
<dbReference type="FunFam" id="2.60.40.10:FF:000089">
    <property type="entry name" value="calmodulin-binding transcription activator 2 isoform X1"/>
    <property type="match status" value="1"/>
</dbReference>
<dbReference type="Gene3D" id="1.20.5.190">
    <property type="match status" value="2"/>
</dbReference>
<evidence type="ECO:0000256" key="4">
    <source>
        <dbReference type="ARBA" id="ARBA00023015"/>
    </source>
</evidence>
<dbReference type="Pfam" id="PF01833">
    <property type="entry name" value="TIG"/>
    <property type="match status" value="1"/>
</dbReference>
<dbReference type="InterPro" id="IPR013783">
    <property type="entry name" value="Ig-like_fold"/>
</dbReference>
<dbReference type="PROSITE" id="PS50096">
    <property type="entry name" value="IQ"/>
    <property type="match status" value="2"/>
</dbReference>
<dbReference type="EMBL" id="GDRN01098392">
    <property type="protein sequence ID" value="JAI58946.1"/>
    <property type="molecule type" value="Transcribed_RNA"/>
</dbReference>
<dbReference type="SMART" id="SM00248">
    <property type="entry name" value="ANK"/>
    <property type="match status" value="3"/>
</dbReference>
<evidence type="ECO:0000256" key="3">
    <source>
        <dbReference type="ARBA" id="ARBA00022737"/>
    </source>
</evidence>
<dbReference type="InterPro" id="IPR036770">
    <property type="entry name" value="Ankyrin_rpt-contain_sf"/>
</dbReference>
<feature type="region of interest" description="Disordered" evidence="10">
    <location>
        <begin position="816"/>
        <end position="855"/>
    </location>
</feature>
<feature type="domain" description="IPT/TIG" evidence="11">
    <location>
        <begin position="9"/>
        <end position="89"/>
    </location>
</feature>
<dbReference type="GO" id="GO:0003712">
    <property type="term" value="F:transcription coregulator activity"/>
    <property type="evidence" value="ECO:0007669"/>
    <property type="project" value="TreeGrafter"/>
</dbReference>
<dbReference type="Gene3D" id="2.60.40.10">
    <property type="entry name" value="Immunoglobulins"/>
    <property type="match status" value="1"/>
</dbReference>
<comment type="subcellular location">
    <subcellularLocation>
        <location evidence="1">Nucleus</location>
    </subcellularLocation>
</comment>
<sequence>MDYRENTANITDYSPEWAYPEGGVKVLVTGPWYSSSSPYTVLFDGVPTSTTLVQSGVLRCYCPAHEVGLVTLQVACEGFVISNSVIFEYKKPPSDENKVKEEQVIREQDEHLLKFTLLQRLETMETRVQVCPDSQKSPSSYENDVMMHKAHNFEERVVSYCQRMSGKQWLSMDHGFASGLPELHGLTLLHLAAMLGYSRLIVTLLRWREENPSLVLECEVDALRQDSRGCTPLSWACTRGHRHTALLLYRWNSQALHSRNQLGQTPLQCATINGHHALAEELQQLDGQRDQRGSLEGLNLSLSSSSSSLSQLSTNSNTSTTTSCSNTTSLSPGSSVLGVAHHSPDVFLRPSPRRCDFKKQRHLSVDLPLSSEQDPGRPVSCLSPASSWSDTSVRRGKLIKRPSVDSGINLANVDNYKRTSLDSGLDILQKYSRGDGSSPQVSTPSLTLDNHGEDIVDSPMPFQFTPGGSCQLQAEGEEEEHSSLRGVDSSYASRRESLSSEMAGLAAPDDSRVLTLAEQIIAALPERIKSDGEELMQLESSPVSADPPSSDLDMEVILDEPPDTTPEFNFELSDITSYRYIDVGTPSSSMSPASSSCLPSPASFTLESPSPPPTTADFSEFFQASTRDFSRDFSNLTLSDREQRELYEAAKTIQKAYRLYKGRKRLQEQDKERQAAIVIQNYYRRYKQYVYFRQMSRAATLIQNQFRSYCEHKRFKKSLEGSHTNVNFTLRGSRETTPIPTLKRTYSQRRQHQAARKIQQFMRQTKQKLQRERAQAAEREKVGQGCQVVGQGCQGPAVGGAVVGGVAIQQPLPPLLHQLPPARAGPSSEHSHRDTDPLLSSTAHAPDQNDHQGCH</sequence>
<feature type="region of interest" description="Disordered" evidence="10">
    <location>
        <begin position="305"/>
        <end position="328"/>
    </location>
</feature>
<dbReference type="GO" id="GO:0003690">
    <property type="term" value="F:double-stranded DNA binding"/>
    <property type="evidence" value="ECO:0007669"/>
    <property type="project" value="TreeGrafter"/>
</dbReference>
<dbReference type="Pfam" id="PF12796">
    <property type="entry name" value="Ank_2"/>
    <property type="match status" value="1"/>
</dbReference>
<accession>A0A0P4W244</accession>
<feature type="region of interest" description="Disordered" evidence="10">
    <location>
        <begin position="366"/>
        <end position="393"/>
    </location>
</feature>
<organism evidence="12">
    <name type="scientific">Scylla olivacea</name>
    <name type="common">Orange mud crab</name>
    <name type="synonym">Cancer olivacea</name>
    <dbReference type="NCBI Taxonomy" id="85551"/>
    <lineage>
        <taxon>Eukaryota</taxon>
        <taxon>Metazoa</taxon>
        <taxon>Ecdysozoa</taxon>
        <taxon>Arthropoda</taxon>
        <taxon>Crustacea</taxon>
        <taxon>Multicrustacea</taxon>
        <taxon>Malacostraca</taxon>
        <taxon>Eumalacostraca</taxon>
        <taxon>Eucarida</taxon>
        <taxon>Decapoda</taxon>
        <taxon>Pleocyemata</taxon>
        <taxon>Brachyura</taxon>
        <taxon>Eubrachyura</taxon>
        <taxon>Portunoidea</taxon>
        <taxon>Portunidae</taxon>
        <taxon>Portuninae</taxon>
        <taxon>Scylla</taxon>
    </lineage>
</organism>
<evidence type="ECO:0000256" key="10">
    <source>
        <dbReference type="SAM" id="MobiDB-lite"/>
    </source>
</evidence>
<evidence type="ECO:0000256" key="6">
    <source>
        <dbReference type="ARBA" id="ARBA00023159"/>
    </source>
</evidence>
<keyword evidence="8" id="KW-0539">Nucleus</keyword>
<keyword evidence="4" id="KW-0805">Transcription regulation</keyword>